<reference evidence="4" key="3">
    <citation type="journal article" date="2022" name="Res Sq">
        <title>Evolution of multicellular longitudinally dividing oral cavity symbionts (Neisseriaceae).</title>
        <authorList>
            <person name="Nyongesa S."/>
            <person name="Weber P."/>
            <person name="Bernet E."/>
            <person name="Pullido F."/>
            <person name="Nieckarz M."/>
            <person name="Delaby M."/>
            <person name="Nieves C."/>
            <person name="Viehboeck T."/>
            <person name="Krause N."/>
            <person name="Rivera-Millot A."/>
            <person name="Nakamura A."/>
            <person name="Vischer N."/>
            <person name="VanNieuwenhze M."/>
            <person name="Brun Y."/>
            <person name="Cava F."/>
            <person name="Bulgheresi S."/>
            <person name="Veyrier F."/>
        </authorList>
    </citation>
    <scope>NUCLEOTIDE SEQUENCE</scope>
    <source>
        <strain evidence="4">1258/02</strain>
    </source>
</reference>
<dbReference type="SMART" id="SM00460">
    <property type="entry name" value="TGc"/>
    <property type="match status" value="1"/>
</dbReference>
<feature type="domain" description="Transglutaminase-like" evidence="2">
    <location>
        <begin position="402"/>
        <end position="474"/>
    </location>
</feature>
<dbReference type="PANTHER" id="PTHR42736:SF1">
    <property type="entry name" value="PROTEIN-GLUTAMINE GAMMA-GLUTAMYLTRANSFERASE"/>
    <property type="match status" value="1"/>
</dbReference>
<evidence type="ECO:0000313" key="3">
    <source>
        <dbReference type="EMBL" id="TCP03211.1"/>
    </source>
</evidence>
<reference evidence="3 5" key="1">
    <citation type="submission" date="2019-03" db="EMBL/GenBank/DDBJ databases">
        <title>Genomic Encyclopedia of Type Strains, Phase IV (KMG-IV): sequencing the most valuable type-strain genomes for metagenomic binning, comparative biology and taxonomic classification.</title>
        <authorList>
            <person name="Goeker M."/>
        </authorList>
    </citation>
    <scope>NUCLEOTIDE SEQUENCE [LARGE SCALE GENOMIC DNA]</scope>
    <source>
        <strain evidence="3 5">DSM 17474</strain>
    </source>
</reference>
<feature type="transmembrane region" description="Helical" evidence="1">
    <location>
        <begin position="135"/>
        <end position="154"/>
    </location>
</feature>
<dbReference type="RefSeq" id="WP_132954284.1">
    <property type="nucleotide sequence ID" value="NZ_CP091507.1"/>
</dbReference>
<dbReference type="Pfam" id="PF01841">
    <property type="entry name" value="Transglut_core"/>
    <property type="match status" value="1"/>
</dbReference>
<feature type="transmembrane region" description="Helical" evidence="1">
    <location>
        <begin position="111"/>
        <end position="129"/>
    </location>
</feature>
<feature type="transmembrane region" description="Helical" evidence="1">
    <location>
        <begin position="85"/>
        <end position="104"/>
    </location>
</feature>
<dbReference type="InterPro" id="IPR052901">
    <property type="entry name" value="Bact_TGase-like"/>
</dbReference>
<dbReference type="Gene3D" id="3.10.620.30">
    <property type="match status" value="1"/>
</dbReference>
<proteinExistence type="predicted"/>
<feature type="transmembrane region" description="Helical" evidence="1">
    <location>
        <begin position="166"/>
        <end position="186"/>
    </location>
</feature>
<dbReference type="Pfam" id="PF11992">
    <property type="entry name" value="TgpA_N"/>
    <property type="match status" value="1"/>
</dbReference>
<dbReference type="Proteomes" id="UP000294721">
    <property type="component" value="Unassembled WGS sequence"/>
</dbReference>
<dbReference type="KEGG" id="usu:LVJ78_01670"/>
<dbReference type="SUPFAM" id="SSF54001">
    <property type="entry name" value="Cysteine proteinases"/>
    <property type="match status" value="1"/>
</dbReference>
<dbReference type="EMBL" id="CP091507">
    <property type="protein sequence ID" value="UOO79767.1"/>
    <property type="molecule type" value="Genomic_DNA"/>
</dbReference>
<dbReference type="InterPro" id="IPR021878">
    <property type="entry name" value="TgpA_N"/>
</dbReference>
<keyword evidence="1" id="KW-0812">Transmembrane</keyword>
<sequence>MYILNPPFLRQTPPRRTQFAVLLVLLCSALPLAASLPLVVMALFGGLWLLRLALLRLNISKIPLAAMLLLMVMAAVLVWQQLGTLFGREGGIAFLLLMVMLKAFEGNTRRDWQVLLLAMLFLAGAGVLLNQSLPVGIWLVLTLAAVGACMAMLGGLPPMQALRRGAWALLLTLPLMALLFVSVPRLSEPLWRIPQQSGAAAQTGLSDTMQPGSISNLVQSNEWVANITFSDGYMPQPGDLYWRAIIMGAFDGTRWQAFDGTYIDSAEVPAAPRSVHYQMIVRDQQGVLPALDYPTDVPPGLTGRLGRVVRAERSREGLRRIELAAALSDTLPHRLNEGERAYYTRLPEGNLQTRLLAERLWQQSAHERQFIDNVLHYYRRQSFAYTLQPPKMPGSNGIDEFMFQARRGFCEHYAQSFVVMMRAAGLPARVVTGYHGGEYHQAGGFWQLRSKDAHAWAEVWLAGEAAWLRVDPTAAAASVRPGANLEEALPESERALLAGHSGAWSRWSETGQYYWQQWVVNYDQSKQNSLFAALGLGGFNWKTLLLVLPVGLLLALLPLLRWWAAGRRRDVLNEGFMLLKSALLGDDNEQLAAASAGEIKALLQQHGIDDAQLVRLLDEYEHWLYAAEPPAARVQRRWLRQVRRAAARYRRSARQAV</sequence>
<reference evidence="4" key="2">
    <citation type="submission" date="2021-12" db="EMBL/GenBank/DDBJ databases">
        <authorList>
            <person name="Veyrier F.J."/>
        </authorList>
    </citation>
    <scope>NUCLEOTIDE SEQUENCE</scope>
    <source>
        <strain evidence="4">1258/02</strain>
    </source>
</reference>
<evidence type="ECO:0000313" key="5">
    <source>
        <dbReference type="Proteomes" id="UP000294721"/>
    </source>
</evidence>
<feature type="transmembrane region" description="Helical" evidence="1">
    <location>
        <begin position="62"/>
        <end position="79"/>
    </location>
</feature>
<dbReference type="Proteomes" id="UP000829756">
    <property type="component" value="Chromosome"/>
</dbReference>
<dbReference type="EMBL" id="SLXE01000021">
    <property type="protein sequence ID" value="TCP03211.1"/>
    <property type="molecule type" value="Genomic_DNA"/>
</dbReference>
<dbReference type="InterPro" id="IPR002931">
    <property type="entry name" value="Transglutaminase-like"/>
</dbReference>
<dbReference type="InterPro" id="IPR038765">
    <property type="entry name" value="Papain-like_cys_pep_sf"/>
</dbReference>
<feature type="transmembrane region" description="Helical" evidence="1">
    <location>
        <begin position="20"/>
        <end position="50"/>
    </location>
</feature>
<feature type="transmembrane region" description="Helical" evidence="1">
    <location>
        <begin position="539"/>
        <end position="560"/>
    </location>
</feature>
<evidence type="ECO:0000313" key="4">
    <source>
        <dbReference type="EMBL" id="UOO79767.1"/>
    </source>
</evidence>
<evidence type="ECO:0000259" key="2">
    <source>
        <dbReference type="SMART" id="SM00460"/>
    </source>
</evidence>
<keyword evidence="1" id="KW-1133">Transmembrane helix</keyword>
<evidence type="ECO:0000313" key="6">
    <source>
        <dbReference type="Proteomes" id="UP000829756"/>
    </source>
</evidence>
<dbReference type="PANTHER" id="PTHR42736">
    <property type="entry name" value="PROTEIN-GLUTAMINE GAMMA-GLUTAMYLTRANSFERASE"/>
    <property type="match status" value="1"/>
</dbReference>
<dbReference type="AlphaFoldDB" id="A0AAE9GX49"/>
<name>A0AAE9GX49_9NEIS</name>
<protein>
    <submittedName>
        <fullName evidence="4">DUF3488 and transglutaminase-like domain-containing protein</fullName>
    </submittedName>
    <submittedName>
        <fullName evidence="3">Transglutaminase-like putative cysteine protease</fullName>
    </submittedName>
</protein>
<organism evidence="4 6">
    <name type="scientific">Uruburuella suis</name>
    <dbReference type="NCBI Taxonomy" id="252130"/>
    <lineage>
        <taxon>Bacteria</taxon>
        <taxon>Pseudomonadati</taxon>
        <taxon>Pseudomonadota</taxon>
        <taxon>Betaproteobacteria</taxon>
        <taxon>Neisseriales</taxon>
        <taxon>Neisseriaceae</taxon>
        <taxon>Uruburuella</taxon>
    </lineage>
</organism>
<gene>
    <name evidence="3" type="ORF">EV680_12123</name>
    <name evidence="4" type="ORF">LVJ78_01670</name>
</gene>
<keyword evidence="1" id="KW-0472">Membrane</keyword>
<evidence type="ECO:0000256" key="1">
    <source>
        <dbReference type="SAM" id="Phobius"/>
    </source>
</evidence>
<keyword evidence="5" id="KW-1185">Reference proteome</keyword>
<accession>A0AAE9GX49</accession>